<dbReference type="AlphaFoldDB" id="A0A6C7EBM8"/>
<dbReference type="InterPro" id="IPR016032">
    <property type="entry name" value="Sig_transdc_resp-reg_C-effctor"/>
</dbReference>
<dbReference type="Pfam" id="PF00196">
    <property type="entry name" value="GerE"/>
    <property type="match status" value="1"/>
</dbReference>
<dbReference type="InterPro" id="IPR027417">
    <property type="entry name" value="P-loop_NTPase"/>
</dbReference>
<evidence type="ECO:0000256" key="2">
    <source>
        <dbReference type="ARBA" id="ARBA00023125"/>
    </source>
</evidence>
<dbReference type="PANTHER" id="PTHR44688:SF16">
    <property type="entry name" value="DNA-BINDING TRANSCRIPTIONAL ACTIVATOR DEVR_DOSR"/>
    <property type="match status" value="1"/>
</dbReference>
<dbReference type="InterPro" id="IPR036388">
    <property type="entry name" value="WH-like_DNA-bd_sf"/>
</dbReference>
<sequence length="848" mass="90226">MGEVTERRADVVARLVDRLGSAERPTSVVLRGPAGIGKSHLAAAVAARLAERGLPVRRAAGGEAQRQLGFGALLHLLPADAAPVSVEFELVQRLRSALISQAHTAVLVVDDIALLDDRSAGLIEGVLLHGDVVVVATERTPLSGAPTEHALSAVLRSTAEFVDVPAMSSAELAELLLDWAGPGEIGSVRRLCEMARGNPLVLRELLTSARSTGGMSERGGLWYLDGFRASGHSLERLVSEHLDRLDEHAWELMRCLAVAGTLPRHLAARIDVESLERLERDGLLRGDPTTIGHPLYAEVIVDSLSAEQVRRVCSKLVASIGPHDDVDAARLGSWLLRADHGIDDTVARRGVALALARWENDLARRLIEAIAEPTVDDRVQLIWAHANAGEIDQAAEAAEAAVDSSSTDHERVHAELARAELWALQMNRSREAYAALADLRARLSDATLVAQVDGATALYSQMTGNSALASVAGASASAAAEVDDDESRLAVLMADAFGKVFSGAFDAARSSIEAGLALAEQRAERHQWVRLKIADALRAFLSGELALCRSVVDEALDLADVSGVRPAHVVWLGLASQVAQVDGDYDLAERRAREAVRAGDHVDDFGSAGFARGDLDALLIELGRAVRLDSASSKIGRARGQIRLAPSAEADQLAAELAATTAEAGYVLWGPWIAREAVRRGPSPRCAELLATWADEHDGPVVRALSEHASGLVEADAERVGNAARSLEQAGYRMPSLEAFVASFELALEQGDDSPMLRRRILATRALVDGVVPCLPPMLAERYDAVCEAAGMPTDRQIEIARLAAAGKASKEIAAELVVSARTVDNHLAAVYKKLGVNSRDGLADLLA</sequence>
<proteinExistence type="predicted"/>
<protein>
    <submittedName>
        <fullName evidence="5">Putative LuxR family transcriptional regulator</fullName>
    </submittedName>
</protein>
<dbReference type="Gene3D" id="1.10.10.10">
    <property type="entry name" value="Winged helix-like DNA-binding domain superfamily/Winged helix DNA-binding domain"/>
    <property type="match status" value="1"/>
</dbReference>
<feature type="domain" description="HTH luxR-type" evidence="4">
    <location>
        <begin position="786"/>
        <end position="848"/>
    </location>
</feature>
<keyword evidence="2" id="KW-0238">DNA-binding</keyword>
<keyword evidence="3" id="KW-0804">Transcription</keyword>
<evidence type="ECO:0000256" key="3">
    <source>
        <dbReference type="ARBA" id="ARBA00023163"/>
    </source>
</evidence>
<keyword evidence="1" id="KW-0805">Transcription regulation</keyword>
<evidence type="ECO:0000313" key="5">
    <source>
        <dbReference type="EMBL" id="BAN03881.1"/>
    </source>
</evidence>
<dbReference type="CDD" id="cd06170">
    <property type="entry name" value="LuxR_C_like"/>
    <property type="match status" value="1"/>
</dbReference>
<keyword evidence="6" id="KW-1185">Reference proteome</keyword>
<dbReference type="SMART" id="SM00421">
    <property type="entry name" value="HTH_LUXR"/>
    <property type="match status" value="1"/>
</dbReference>
<dbReference type="PROSITE" id="PS00622">
    <property type="entry name" value="HTH_LUXR_1"/>
    <property type="match status" value="1"/>
</dbReference>
<dbReference type="InterPro" id="IPR003593">
    <property type="entry name" value="AAA+_ATPase"/>
</dbReference>
<evidence type="ECO:0000259" key="4">
    <source>
        <dbReference type="PROSITE" id="PS50043"/>
    </source>
</evidence>
<dbReference type="SMART" id="SM00382">
    <property type="entry name" value="AAA"/>
    <property type="match status" value="1"/>
</dbReference>
<dbReference type="PRINTS" id="PR00038">
    <property type="entry name" value="HTHLUXR"/>
</dbReference>
<dbReference type="Gene3D" id="3.40.50.300">
    <property type="entry name" value="P-loop containing nucleotide triphosphate hydrolases"/>
    <property type="match status" value="1"/>
</dbReference>
<dbReference type="PROSITE" id="PS50043">
    <property type="entry name" value="HTH_LUXR_2"/>
    <property type="match status" value="1"/>
</dbReference>
<dbReference type="GO" id="GO:0003677">
    <property type="term" value="F:DNA binding"/>
    <property type="evidence" value="ECO:0007669"/>
    <property type="project" value="UniProtKB-KW"/>
</dbReference>
<accession>A0A6C7EBM8</accession>
<dbReference type="EMBL" id="AP012057">
    <property type="protein sequence ID" value="BAN03881.1"/>
    <property type="molecule type" value="Genomic_DNA"/>
</dbReference>
<dbReference type="InterPro" id="IPR000792">
    <property type="entry name" value="Tscrpt_reg_LuxR_C"/>
</dbReference>
<dbReference type="PANTHER" id="PTHR44688">
    <property type="entry name" value="DNA-BINDING TRANSCRIPTIONAL ACTIVATOR DEVR_DOSR"/>
    <property type="match status" value="1"/>
</dbReference>
<evidence type="ECO:0000313" key="6">
    <source>
        <dbReference type="Proteomes" id="UP000011863"/>
    </source>
</evidence>
<organism evidence="5 6">
    <name type="scientific">Ilumatobacter coccineus (strain NBRC 103263 / KCTC 29153 / YM16-304)</name>
    <dbReference type="NCBI Taxonomy" id="1313172"/>
    <lineage>
        <taxon>Bacteria</taxon>
        <taxon>Bacillati</taxon>
        <taxon>Actinomycetota</taxon>
        <taxon>Acidimicrobiia</taxon>
        <taxon>Acidimicrobiales</taxon>
        <taxon>Ilumatobacteraceae</taxon>
        <taxon>Ilumatobacter</taxon>
    </lineage>
</organism>
<name>A0A6C7EBM8_ILUCY</name>
<dbReference type="OrthoDB" id="3197423at2"/>
<evidence type="ECO:0000256" key="1">
    <source>
        <dbReference type="ARBA" id="ARBA00023015"/>
    </source>
</evidence>
<dbReference type="SUPFAM" id="SSF52540">
    <property type="entry name" value="P-loop containing nucleoside triphosphate hydrolases"/>
    <property type="match status" value="1"/>
</dbReference>
<dbReference type="RefSeq" id="WP_015443128.1">
    <property type="nucleotide sequence ID" value="NC_020520.1"/>
</dbReference>
<dbReference type="KEGG" id="aym:YM304_35670"/>
<dbReference type="Proteomes" id="UP000011863">
    <property type="component" value="Chromosome"/>
</dbReference>
<dbReference type="SUPFAM" id="SSF46894">
    <property type="entry name" value="C-terminal effector domain of the bipartite response regulators"/>
    <property type="match status" value="1"/>
</dbReference>
<dbReference type="GO" id="GO:0006355">
    <property type="term" value="P:regulation of DNA-templated transcription"/>
    <property type="evidence" value="ECO:0007669"/>
    <property type="project" value="InterPro"/>
</dbReference>
<gene>
    <name evidence="5" type="ORF">YM304_35670</name>
</gene>
<reference evidence="5 6" key="1">
    <citation type="journal article" date="2013" name="Int. J. Syst. Evol. Microbiol.">
        <title>Ilumatobacter nonamiense sp. nov. and Ilumatobacter coccineum sp. nov., isolated from seashore sand.</title>
        <authorList>
            <person name="Matsumoto A."/>
            <person name="Kasai H."/>
            <person name="Matsuo Y."/>
            <person name="Shizuri Y."/>
            <person name="Ichikawa N."/>
            <person name="Fujita N."/>
            <person name="Omura S."/>
            <person name="Takahashi Y."/>
        </authorList>
    </citation>
    <scope>NUCLEOTIDE SEQUENCE [LARGE SCALE GENOMIC DNA]</scope>
    <source>
        <strain evidence="6">NBRC 103263 / KCTC 29153 / YM16-304</strain>
    </source>
</reference>